<sequence length="342" mass="37609">MWTISARPSSLPIHVPPVVVPVVEPISGVSAAAASTSTAPLARRRPSEQELLQLQHPPGVPESGTVDWPVTRTLLRCDAASTFSTRSSYGFSDPGIASVCDVEHLRRSGSEDGASSGFTLVRADSAEPVACAGWNGWTRSLEPPRLSTPPPDATHRSFGVVTDFKLENFCPGKKKEAVVHSRHLACVDPLPADVYTSRWHGELYLQYLLPAARYLGLQSYLPVSDLQLGCGREYYLSDRPRTCCDSRFCRPSAPEKLRPALPEDDFVFCRWPECSGYSDRVDDCDELWAKQFGERERAFISVAHDVSTARAQFEEEGGLLVPLENTVLIVLPGKLLVLVRCN</sequence>
<gene>
    <name evidence="1" type="ORF">GSOID_T00008894001</name>
</gene>
<evidence type="ECO:0000313" key="2">
    <source>
        <dbReference type="Proteomes" id="UP000001307"/>
    </source>
</evidence>
<accession>E4WVI8</accession>
<reference evidence="1" key="1">
    <citation type="journal article" date="2010" name="Science">
        <title>Plasticity of animal genome architecture unmasked by rapid evolution of a pelagic tunicate.</title>
        <authorList>
            <person name="Denoeud F."/>
            <person name="Henriet S."/>
            <person name="Mungpakdee S."/>
            <person name="Aury J.M."/>
            <person name="Da Silva C."/>
            <person name="Brinkmann H."/>
            <person name="Mikhaleva J."/>
            <person name="Olsen L.C."/>
            <person name="Jubin C."/>
            <person name="Canestro C."/>
            <person name="Bouquet J.M."/>
            <person name="Danks G."/>
            <person name="Poulain J."/>
            <person name="Campsteijn C."/>
            <person name="Adamski M."/>
            <person name="Cross I."/>
            <person name="Yadetie F."/>
            <person name="Muffato M."/>
            <person name="Louis A."/>
            <person name="Butcher S."/>
            <person name="Tsagkogeorga G."/>
            <person name="Konrad A."/>
            <person name="Singh S."/>
            <person name="Jensen M.F."/>
            <person name="Cong E.H."/>
            <person name="Eikeseth-Otteraa H."/>
            <person name="Noel B."/>
            <person name="Anthouard V."/>
            <person name="Porcel B.M."/>
            <person name="Kachouri-Lafond R."/>
            <person name="Nishino A."/>
            <person name="Ugolini M."/>
            <person name="Chourrout P."/>
            <person name="Nishida H."/>
            <person name="Aasland R."/>
            <person name="Huzurbazar S."/>
            <person name="Westhof E."/>
            <person name="Delsuc F."/>
            <person name="Lehrach H."/>
            <person name="Reinhardt R."/>
            <person name="Weissenbach J."/>
            <person name="Roy S.W."/>
            <person name="Artiguenave F."/>
            <person name="Postlethwait J.H."/>
            <person name="Manak J.R."/>
            <person name="Thompson E.M."/>
            <person name="Jaillon O."/>
            <person name="Du Pasquier L."/>
            <person name="Boudinot P."/>
            <person name="Liberles D.A."/>
            <person name="Volff J.N."/>
            <person name="Philippe H."/>
            <person name="Lenhard B."/>
            <person name="Roest Crollius H."/>
            <person name="Wincker P."/>
            <person name="Chourrout D."/>
        </authorList>
    </citation>
    <scope>NUCLEOTIDE SEQUENCE [LARGE SCALE GENOMIC DNA]</scope>
</reference>
<evidence type="ECO:0000313" key="1">
    <source>
        <dbReference type="EMBL" id="CBY21141.1"/>
    </source>
</evidence>
<organism evidence="1">
    <name type="scientific">Oikopleura dioica</name>
    <name type="common">Tunicate</name>
    <dbReference type="NCBI Taxonomy" id="34765"/>
    <lineage>
        <taxon>Eukaryota</taxon>
        <taxon>Metazoa</taxon>
        <taxon>Chordata</taxon>
        <taxon>Tunicata</taxon>
        <taxon>Appendicularia</taxon>
        <taxon>Copelata</taxon>
        <taxon>Oikopleuridae</taxon>
        <taxon>Oikopleura</taxon>
    </lineage>
</organism>
<name>E4WVI8_OIKDI</name>
<protein>
    <submittedName>
        <fullName evidence="1">Uncharacterized protein</fullName>
    </submittedName>
</protein>
<proteinExistence type="predicted"/>
<dbReference type="Proteomes" id="UP000001307">
    <property type="component" value="Unassembled WGS sequence"/>
</dbReference>
<dbReference type="InParanoid" id="E4WVI8"/>
<dbReference type="EMBL" id="FN653017">
    <property type="protein sequence ID" value="CBY21141.1"/>
    <property type="molecule type" value="Genomic_DNA"/>
</dbReference>
<keyword evidence="2" id="KW-1185">Reference proteome</keyword>
<dbReference type="AlphaFoldDB" id="E4WVI8"/>